<dbReference type="InterPro" id="IPR044068">
    <property type="entry name" value="CB"/>
</dbReference>
<dbReference type="PANTHER" id="PTHR30349:SF64">
    <property type="entry name" value="PROPHAGE INTEGRASE INTD-RELATED"/>
    <property type="match status" value="1"/>
</dbReference>
<dbReference type="AlphaFoldDB" id="A0A1I5MMM8"/>
<feature type="domain" description="Core-binding (CB)" evidence="5">
    <location>
        <begin position="227"/>
        <end position="314"/>
    </location>
</feature>
<name>A0A1I5MMM8_9RHOB</name>
<organism evidence="6 7">
    <name type="scientific">Tranquillimonas alkanivorans</name>
    <dbReference type="NCBI Taxonomy" id="441119"/>
    <lineage>
        <taxon>Bacteria</taxon>
        <taxon>Pseudomonadati</taxon>
        <taxon>Pseudomonadota</taxon>
        <taxon>Alphaproteobacteria</taxon>
        <taxon>Rhodobacterales</taxon>
        <taxon>Roseobacteraceae</taxon>
        <taxon>Tranquillimonas</taxon>
    </lineage>
</organism>
<sequence length="537" mass="59891">MRCRMPQPVLIGSTYYLRVHVPRDVVDRAKGTTVSLPIGDRIRQLKLTTHAKTSLRTKDWQEAKRRFSQALAALESHWEALRRGPAGLTHKQAVALAGEVVADFLDILEDEPGSPELWKRVAELDEAARAGRSHPLAVPTAETRAADIESRFGGLADAALARRGLLVDAVSRSKLLQRVTVAMEDVTRVNAARASGDYSESGTADKYPAYAPKIQAQAQHVGEGKGTTFAEVIDAEVKRRAAGRDAKPMSESAERKYRRAADEFAGYRKSKRVDTVTARQADEWMRKMLEDGKLSNSTIAQRLQNVSTVVEWARRHAFGELFPDRNPLDLVEVPQRQGVRSEDRTYRMSEARAVLEAARSETKPELRWLPWMCAYSGARIEEVAQLTAGDFFEYEGSWFYRITTKGGKSLKNLHSIRVVPVHPDLVQEGLLGFVHAGSKRYTQRLFPPRSQGNVAGWVRGKLKITRRELAPSHGWRHLFEDVALRAGMADSAKTYITGRTTGKSSEGYGKSDVMLPGLAVEMKKLPSFLMRDATRTS</sequence>
<dbReference type="Gene3D" id="1.10.150.130">
    <property type="match status" value="1"/>
</dbReference>
<dbReference type="SUPFAM" id="SSF56349">
    <property type="entry name" value="DNA breaking-rejoining enzymes"/>
    <property type="match status" value="1"/>
</dbReference>
<dbReference type="PANTHER" id="PTHR30349">
    <property type="entry name" value="PHAGE INTEGRASE-RELATED"/>
    <property type="match status" value="1"/>
</dbReference>
<dbReference type="EMBL" id="FOXA01000002">
    <property type="protein sequence ID" value="SFP10848.1"/>
    <property type="molecule type" value="Genomic_DNA"/>
</dbReference>
<dbReference type="InterPro" id="IPR050090">
    <property type="entry name" value="Tyrosine_recombinase_XerCD"/>
</dbReference>
<proteinExistence type="predicted"/>
<dbReference type="STRING" id="441119.SAMN04488047_102336"/>
<gene>
    <name evidence="6" type="ORF">SAMN04488047_102336</name>
</gene>
<protein>
    <recommendedName>
        <fullName evidence="5">Core-binding (CB) domain-containing protein</fullName>
    </recommendedName>
</protein>
<dbReference type="Gene3D" id="1.10.443.10">
    <property type="entry name" value="Intergrase catalytic core"/>
    <property type="match status" value="1"/>
</dbReference>
<accession>A0A1I5MMM8</accession>
<evidence type="ECO:0000313" key="7">
    <source>
        <dbReference type="Proteomes" id="UP000199356"/>
    </source>
</evidence>
<evidence type="ECO:0000259" key="5">
    <source>
        <dbReference type="PROSITE" id="PS51900"/>
    </source>
</evidence>
<dbReference type="InterPro" id="IPR013762">
    <property type="entry name" value="Integrase-like_cat_sf"/>
</dbReference>
<evidence type="ECO:0000256" key="2">
    <source>
        <dbReference type="ARBA" id="ARBA00023125"/>
    </source>
</evidence>
<evidence type="ECO:0000256" key="1">
    <source>
        <dbReference type="ARBA" id="ARBA00022908"/>
    </source>
</evidence>
<evidence type="ECO:0000256" key="4">
    <source>
        <dbReference type="PROSITE-ProRule" id="PRU01248"/>
    </source>
</evidence>
<keyword evidence="7" id="KW-1185">Reference proteome</keyword>
<evidence type="ECO:0000313" key="6">
    <source>
        <dbReference type="EMBL" id="SFP10848.1"/>
    </source>
</evidence>
<dbReference type="InterPro" id="IPR010998">
    <property type="entry name" value="Integrase_recombinase_N"/>
</dbReference>
<keyword evidence="1" id="KW-0229">DNA integration</keyword>
<keyword evidence="2 4" id="KW-0238">DNA-binding</keyword>
<evidence type="ECO:0000256" key="3">
    <source>
        <dbReference type="ARBA" id="ARBA00023172"/>
    </source>
</evidence>
<dbReference type="InterPro" id="IPR011010">
    <property type="entry name" value="DNA_brk_join_enz"/>
</dbReference>
<dbReference type="PROSITE" id="PS51900">
    <property type="entry name" value="CB"/>
    <property type="match status" value="1"/>
</dbReference>
<reference evidence="6 7" key="1">
    <citation type="submission" date="2016-10" db="EMBL/GenBank/DDBJ databases">
        <authorList>
            <person name="de Groot N.N."/>
        </authorList>
    </citation>
    <scope>NUCLEOTIDE SEQUENCE [LARGE SCALE GENOMIC DNA]</scope>
    <source>
        <strain evidence="6 7">DSM 19547</strain>
    </source>
</reference>
<dbReference type="GO" id="GO:0015074">
    <property type="term" value="P:DNA integration"/>
    <property type="evidence" value="ECO:0007669"/>
    <property type="project" value="UniProtKB-KW"/>
</dbReference>
<dbReference type="GO" id="GO:0003677">
    <property type="term" value="F:DNA binding"/>
    <property type="evidence" value="ECO:0007669"/>
    <property type="project" value="UniProtKB-UniRule"/>
</dbReference>
<dbReference type="Proteomes" id="UP000199356">
    <property type="component" value="Unassembled WGS sequence"/>
</dbReference>
<keyword evidence="3" id="KW-0233">DNA recombination</keyword>
<dbReference type="GO" id="GO:0006310">
    <property type="term" value="P:DNA recombination"/>
    <property type="evidence" value="ECO:0007669"/>
    <property type="project" value="UniProtKB-KW"/>
</dbReference>